<dbReference type="Proteomes" id="UP000244168">
    <property type="component" value="Unassembled WGS sequence"/>
</dbReference>
<dbReference type="PANTHER" id="PTHR36974:SF1">
    <property type="entry name" value="DOXX FAMILY MEMBRANE PROTEIN"/>
    <property type="match status" value="1"/>
</dbReference>
<name>A0A2T5J6G2_9SPHI</name>
<sequence>MKPLFILLQVFVISLIITALTKGGLNIILSGRIALSVMLLFTAIGHFKFTRGMEMMMPQIVPAKRFLVYFTGVLEFVAAVGLFTNYQWITGMCLLNFFVLVLPFNIYAAIHRVDYERATHEGKGPKYLWIRIPMQIFFIGWAYYFAVLHY</sequence>
<dbReference type="OrthoDB" id="673526at2"/>
<keyword evidence="3" id="KW-1185">Reference proteome</keyword>
<organism evidence="2 3">
    <name type="scientific">Mucilaginibacter yixingensis</name>
    <dbReference type="NCBI Taxonomy" id="1295612"/>
    <lineage>
        <taxon>Bacteria</taxon>
        <taxon>Pseudomonadati</taxon>
        <taxon>Bacteroidota</taxon>
        <taxon>Sphingobacteriia</taxon>
        <taxon>Sphingobacteriales</taxon>
        <taxon>Sphingobacteriaceae</taxon>
        <taxon>Mucilaginibacter</taxon>
    </lineage>
</organism>
<evidence type="ECO:0000313" key="3">
    <source>
        <dbReference type="Proteomes" id="UP000244168"/>
    </source>
</evidence>
<gene>
    <name evidence="2" type="ORF">C8P68_107197</name>
</gene>
<comment type="caution">
    <text evidence="2">The sequence shown here is derived from an EMBL/GenBank/DDBJ whole genome shotgun (WGS) entry which is preliminary data.</text>
</comment>
<dbReference type="RefSeq" id="WP_107830546.1">
    <property type="nucleotide sequence ID" value="NZ_CP160205.1"/>
</dbReference>
<feature type="transmembrane region" description="Helical" evidence="1">
    <location>
        <begin position="89"/>
        <end position="108"/>
    </location>
</feature>
<keyword evidence="1" id="KW-0472">Membrane</keyword>
<keyword evidence="1" id="KW-0812">Transmembrane</keyword>
<feature type="transmembrane region" description="Helical" evidence="1">
    <location>
        <begin position="66"/>
        <end position="83"/>
    </location>
</feature>
<evidence type="ECO:0000313" key="2">
    <source>
        <dbReference type="EMBL" id="PTQ94132.1"/>
    </source>
</evidence>
<proteinExistence type="predicted"/>
<accession>A0A2T5J6G2</accession>
<keyword evidence="1" id="KW-1133">Transmembrane helix</keyword>
<protein>
    <submittedName>
        <fullName evidence="2">Putative membrane protein</fullName>
    </submittedName>
</protein>
<feature type="transmembrane region" description="Helical" evidence="1">
    <location>
        <begin position="29"/>
        <end position="45"/>
    </location>
</feature>
<dbReference type="PANTHER" id="PTHR36974">
    <property type="entry name" value="MEMBRANE PROTEIN-RELATED"/>
    <property type="match status" value="1"/>
</dbReference>
<dbReference type="AlphaFoldDB" id="A0A2T5J6G2"/>
<reference evidence="2 3" key="1">
    <citation type="submission" date="2018-04" db="EMBL/GenBank/DDBJ databases">
        <title>Genomic Encyclopedia of Archaeal and Bacterial Type Strains, Phase II (KMG-II): from individual species to whole genera.</title>
        <authorList>
            <person name="Goeker M."/>
        </authorList>
    </citation>
    <scope>NUCLEOTIDE SEQUENCE [LARGE SCALE GENOMIC DNA]</scope>
    <source>
        <strain evidence="2 3">DSM 26809</strain>
    </source>
</reference>
<feature type="transmembrane region" description="Helical" evidence="1">
    <location>
        <begin position="128"/>
        <end position="146"/>
    </location>
</feature>
<dbReference type="EMBL" id="QAOQ01000007">
    <property type="protein sequence ID" value="PTQ94132.1"/>
    <property type="molecule type" value="Genomic_DNA"/>
</dbReference>
<evidence type="ECO:0000256" key="1">
    <source>
        <dbReference type="SAM" id="Phobius"/>
    </source>
</evidence>